<proteinExistence type="predicted"/>
<accession>A0ACB8DCB0</accession>
<protein>
    <submittedName>
        <fullName evidence="1">Uncharacterized protein</fullName>
    </submittedName>
</protein>
<evidence type="ECO:0000313" key="2">
    <source>
        <dbReference type="Proteomes" id="UP000821865"/>
    </source>
</evidence>
<sequence>MRWNQWQINNGSTVSAHPGSSSLKKQNKSGGPQTKTGSLQAKESKDPQAAGRTNKNQPSDDAELVDHAEDLDNPMEAALAISLGQQTVVVDDRKALVMVPGKGKTPVSIVYGEHAEELAFAQIYFGESRKIKPDCKPSVYAMAPLCTFVQLETENSLGMRSVTTLRS</sequence>
<organism evidence="1 2">
    <name type="scientific">Dermacentor silvarum</name>
    <name type="common">Tick</name>
    <dbReference type="NCBI Taxonomy" id="543639"/>
    <lineage>
        <taxon>Eukaryota</taxon>
        <taxon>Metazoa</taxon>
        <taxon>Ecdysozoa</taxon>
        <taxon>Arthropoda</taxon>
        <taxon>Chelicerata</taxon>
        <taxon>Arachnida</taxon>
        <taxon>Acari</taxon>
        <taxon>Parasitiformes</taxon>
        <taxon>Ixodida</taxon>
        <taxon>Ixodoidea</taxon>
        <taxon>Ixodidae</taxon>
        <taxon>Rhipicephalinae</taxon>
        <taxon>Dermacentor</taxon>
    </lineage>
</organism>
<evidence type="ECO:0000313" key="1">
    <source>
        <dbReference type="EMBL" id="KAH7965749.1"/>
    </source>
</evidence>
<dbReference type="EMBL" id="CM023471">
    <property type="protein sequence ID" value="KAH7965749.1"/>
    <property type="molecule type" value="Genomic_DNA"/>
</dbReference>
<comment type="caution">
    <text evidence="1">The sequence shown here is derived from an EMBL/GenBank/DDBJ whole genome shotgun (WGS) entry which is preliminary data.</text>
</comment>
<keyword evidence="2" id="KW-1185">Reference proteome</keyword>
<reference evidence="1" key="1">
    <citation type="submission" date="2020-05" db="EMBL/GenBank/DDBJ databases">
        <title>Large-scale comparative analyses of tick genomes elucidate their genetic diversity and vector capacities.</title>
        <authorList>
            <person name="Jia N."/>
            <person name="Wang J."/>
            <person name="Shi W."/>
            <person name="Du L."/>
            <person name="Sun Y."/>
            <person name="Zhan W."/>
            <person name="Jiang J."/>
            <person name="Wang Q."/>
            <person name="Zhang B."/>
            <person name="Ji P."/>
            <person name="Sakyi L.B."/>
            <person name="Cui X."/>
            <person name="Yuan T."/>
            <person name="Jiang B."/>
            <person name="Yang W."/>
            <person name="Lam T.T.-Y."/>
            <person name="Chang Q."/>
            <person name="Ding S."/>
            <person name="Wang X."/>
            <person name="Zhu J."/>
            <person name="Ruan X."/>
            <person name="Zhao L."/>
            <person name="Wei J."/>
            <person name="Que T."/>
            <person name="Du C."/>
            <person name="Cheng J."/>
            <person name="Dai P."/>
            <person name="Han X."/>
            <person name="Huang E."/>
            <person name="Gao Y."/>
            <person name="Liu J."/>
            <person name="Shao H."/>
            <person name="Ye R."/>
            <person name="Li L."/>
            <person name="Wei W."/>
            <person name="Wang X."/>
            <person name="Wang C."/>
            <person name="Yang T."/>
            <person name="Huo Q."/>
            <person name="Li W."/>
            <person name="Guo W."/>
            <person name="Chen H."/>
            <person name="Zhou L."/>
            <person name="Ni X."/>
            <person name="Tian J."/>
            <person name="Zhou Y."/>
            <person name="Sheng Y."/>
            <person name="Liu T."/>
            <person name="Pan Y."/>
            <person name="Xia L."/>
            <person name="Li J."/>
            <person name="Zhao F."/>
            <person name="Cao W."/>
        </authorList>
    </citation>
    <scope>NUCLEOTIDE SEQUENCE</scope>
    <source>
        <strain evidence="1">Dsil-2018</strain>
    </source>
</reference>
<name>A0ACB8DCB0_DERSI</name>
<gene>
    <name evidence="1" type="ORF">HPB49_010360</name>
</gene>
<dbReference type="Proteomes" id="UP000821865">
    <property type="component" value="Chromosome 2"/>
</dbReference>